<reference evidence="2" key="1">
    <citation type="submission" date="2020-06" db="EMBL/GenBank/DDBJ databases">
        <authorList>
            <consortium name="Plant Systems Biology data submission"/>
        </authorList>
    </citation>
    <scope>NUCLEOTIDE SEQUENCE</scope>
    <source>
        <strain evidence="2">D6</strain>
    </source>
</reference>
<feature type="compositionally biased region" description="Basic and acidic residues" evidence="1">
    <location>
        <begin position="117"/>
        <end position="129"/>
    </location>
</feature>
<sequence>MRSVVSSSNTNAPYPFASASQEFKTIHEGVDESSRYNNNAAGAFDDLDLEMLNTFEGGNYNTTTTTKVSQSVPSPICSMDNLPDATATCTATQCDVLPGSHNSSGEPTPIDLGGLPIEKKNENANKETQTEIDAEEGNLLPSTERQSPLQGFEETQLQDSTANRIDATNRAELPTNATTRGAEHD</sequence>
<evidence type="ECO:0000313" key="2">
    <source>
        <dbReference type="EMBL" id="CAB9513233.1"/>
    </source>
</evidence>
<evidence type="ECO:0000313" key="3">
    <source>
        <dbReference type="Proteomes" id="UP001153069"/>
    </source>
</evidence>
<comment type="caution">
    <text evidence="2">The sequence shown here is derived from an EMBL/GenBank/DDBJ whole genome shotgun (WGS) entry which is preliminary data.</text>
</comment>
<keyword evidence="3" id="KW-1185">Reference proteome</keyword>
<feature type="region of interest" description="Disordered" evidence="1">
    <location>
        <begin position="98"/>
        <end position="185"/>
    </location>
</feature>
<name>A0A9N8HFL9_9STRA</name>
<proteinExistence type="predicted"/>
<feature type="compositionally biased region" description="Polar residues" evidence="1">
    <location>
        <begin position="140"/>
        <end position="163"/>
    </location>
</feature>
<evidence type="ECO:0000256" key="1">
    <source>
        <dbReference type="SAM" id="MobiDB-lite"/>
    </source>
</evidence>
<dbReference type="AlphaFoldDB" id="A0A9N8HFL9"/>
<dbReference type="EMBL" id="CAICTM010000578">
    <property type="protein sequence ID" value="CAB9513233.1"/>
    <property type="molecule type" value="Genomic_DNA"/>
</dbReference>
<accession>A0A9N8HFL9</accession>
<dbReference type="Proteomes" id="UP001153069">
    <property type="component" value="Unassembled WGS sequence"/>
</dbReference>
<organism evidence="2 3">
    <name type="scientific">Seminavis robusta</name>
    <dbReference type="NCBI Taxonomy" id="568900"/>
    <lineage>
        <taxon>Eukaryota</taxon>
        <taxon>Sar</taxon>
        <taxon>Stramenopiles</taxon>
        <taxon>Ochrophyta</taxon>
        <taxon>Bacillariophyta</taxon>
        <taxon>Bacillariophyceae</taxon>
        <taxon>Bacillariophycidae</taxon>
        <taxon>Naviculales</taxon>
        <taxon>Naviculaceae</taxon>
        <taxon>Seminavis</taxon>
    </lineage>
</organism>
<gene>
    <name evidence="2" type="ORF">SEMRO_579_G170040.1</name>
</gene>
<protein>
    <submittedName>
        <fullName evidence="2">Uncharacterized protein</fullName>
    </submittedName>
</protein>